<evidence type="ECO:0000256" key="2">
    <source>
        <dbReference type="ARBA" id="ARBA00022448"/>
    </source>
</evidence>
<comment type="caution">
    <text evidence="5">The sequence shown here is derived from an EMBL/GenBank/DDBJ whole genome shotgun (WGS) entry which is preliminary data.</text>
</comment>
<evidence type="ECO:0000256" key="4">
    <source>
        <dbReference type="SAM" id="SignalP"/>
    </source>
</evidence>
<sequence>MLSLRWKLLSFVVVVILSSVLAGCSNNSSSSGGDENTVTVWAMGEEGKKLQDFSKRFEEEHSDMTVDVQAIPWDTAHDKLLTAVASGNGPDVVQLGTTWVPEFAEAGALKDLSEHMGDYETFAKENYFDGSVTTMEHGDQVVGIPWYVDTRVMYYRTDLLQEVGYEEAPKTWDDMKDAATQLSDRGEDAYGLDIDRNDQITPFIFAWQNGYEANLEEKELNFDTPEFKESIEYYTSYFEEGLSQKQQGKDITEAFKEGSKPMFFSGPWMINIINDQAPDLEGKWATAVMPEKESNTSSMGGSVLSVFDSSDNVEGALKYISFMTDVDTQLDWLDVSNTLPSRTEAWEDPVMKEDPMYATFGTQLEDAKPGLQIEQFERIAQELLSSIERITEGGADVDQELEEFNQKAQSFIEE</sequence>
<evidence type="ECO:0000313" key="5">
    <source>
        <dbReference type="EMBL" id="MFC7063200.1"/>
    </source>
</evidence>
<dbReference type="Gene3D" id="3.40.190.10">
    <property type="entry name" value="Periplasmic binding protein-like II"/>
    <property type="match status" value="2"/>
</dbReference>
<keyword evidence="3 4" id="KW-0732">Signal</keyword>
<evidence type="ECO:0000313" key="6">
    <source>
        <dbReference type="Proteomes" id="UP001596410"/>
    </source>
</evidence>
<comment type="similarity">
    <text evidence="1">Belongs to the bacterial solute-binding protein 1 family.</text>
</comment>
<keyword evidence="2" id="KW-0813">Transport</keyword>
<dbReference type="SUPFAM" id="SSF53850">
    <property type="entry name" value="Periplasmic binding protein-like II"/>
    <property type="match status" value="1"/>
</dbReference>
<dbReference type="CDD" id="cd14747">
    <property type="entry name" value="PBP2_MalE"/>
    <property type="match status" value="1"/>
</dbReference>
<reference evidence="6" key="1">
    <citation type="journal article" date="2019" name="Int. J. Syst. Evol. Microbiol.">
        <title>The Global Catalogue of Microorganisms (GCM) 10K type strain sequencing project: providing services to taxonomists for standard genome sequencing and annotation.</title>
        <authorList>
            <consortium name="The Broad Institute Genomics Platform"/>
            <consortium name="The Broad Institute Genome Sequencing Center for Infectious Disease"/>
            <person name="Wu L."/>
            <person name="Ma J."/>
        </authorList>
    </citation>
    <scope>NUCLEOTIDE SEQUENCE [LARGE SCALE GENOMIC DNA]</scope>
    <source>
        <strain evidence="6">CGMCC 4.1621</strain>
    </source>
</reference>
<evidence type="ECO:0000256" key="3">
    <source>
        <dbReference type="ARBA" id="ARBA00022729"/>
    </source>
</evidence>
<feature type="signal peptide" evidence="4">
    <location>
        <begin position="1"/>
        <end position="22"/>
    </location>
</feature>
<dbReference type="PANTHER" id="PTHR30061:SF50">
    <property type="entry name" value="MALTOSE_MALTODEXTRIN-BINDING PERIPLASMIC PROTEIN"/>
    <property type="match status" value="1"/>
</dbReference>
<name>A0ABW2EQR8_9BACI</name>
<organism evidence="5 6">
    <name type="scientific">Halobacillus seohaensis</name>
    <dbReference type="NCBI Taxonomy" id="447421"/>
    <lineage>
        <taxon>Bacteria</taxon>
        <taxon>Bacillati</taxon>
        <taxon>Bacillota</taxon>
        <taxon>Bacilli</taxon>
        <taxon>Bacillales</taxon>
        <taxon>Bacillaceae</taxon>
        <taxon>Halobacillus</taxon>
    </lineage>
</organism>
<dbReference type="PROSITE" id="PS51257">
    <property type="entry name" value="PROKAR_LIPOPROTEIN"/>
    <property type="match status" value="1"/>
</dbReference>
<accession>A0ABW2EQR8</accession>
<dbReference type="Pfam" id="PF01547">
    <property type="entry name" value="SBP_bac_1"/>
    <property type="match status" value="1"/>
</dbReference>
<keyword evidence="6" id="KW-1185">Reference proteome</keyword>
<feature type="chain" id="PRO_5046911546" evidence="4">
    <location>
        <begin position="23"/>
        <end position="414"/>
    </location>
</feature>
<proteinExistence type="inferred from homology"/>
<evidence type="ECO:0000256" key="1">
    <source>
        <dbReference type="ARBA" id="ARBA00008520"/>
    </source>
</evidence>
<protein>
    <submittedName>
        <fullName evidence="5">Sugar ABC transporter substrate-binding protein</fullName>
    </submittedName>
</protein>
<dbReference type="InterPro" id="IPR006059">
    <property type="entry name" value="SBP"/>
</dbReference>
<gene>
    <name evidence="5" type="ORF">ACFQIC_15370</name>
</gene>
<dbReference type="PANTHER" id="PTHR30061">
    <property type="entry name" value="MALTOSE-BINDING PERIPLASMIC PROTEIN"/>
    <property type="match status" value="1"/>
</dbReference>
<dbReference type="EMBL" id="JBHSZV010000040">
    <property type="protein sequence ID" value="MFC7063200.1"/>
    <property type="molecule type" value="Genomic_DNA"/>
</dbReference>
<dbReference type="Proteomes" id="UP001596410">
    <property type="component" value="Unassembled WGS sequence"/>
</dbReference>
<dbReference type="RefSeq" id="WP_390217360.1">
    <property type="nucleotide sequence ID" value="NZ_JBHSZV010000040.1"/>
</dbReference>